<dbReference type="InterPro" id="IPR005598">
    <property type="entry name" value="ATP_synth_I"/>
</dbReference>
<feature type="transmembrane region" description="Helical" evidence="6">
    <location>
        <begin position="91"/>
        <end position="109"/>
    </location>
</feature>
<dbReference type="GO" id="GO:0005886">
    <property type="term" value="C:plasma membrane"/>
    <property type="evidence" value="ECO:0007669"/>
    <property type="project" value="UniProtKB-SubCell"/>
</dbReference>
<dbReference type="AlphaFoldDB" id="A0A0R0ARN6"/>
<evidence type="ECO:0000256" key="1">
    <source>
        <dbReference type="ARBA" id="ARBA00004651"/>
    </source>
</evidence>
<gene>
    <name evidence="7" type="ORF">ARC20_09525</name>
</gene>
<evidence type="ECO:0000256" key="3">
    <source>
        <dbReference type="ARBA" id="ARBA00022692"/>
    </source>
</evidence>
<protein>
    <recommendedName>
        <fullName evidence="9">ATP synthase I</fullName>
    </recommendedName>
</protein>
<evidence type="ECO:0000256" key="2">
    <source>
        <dbReference type="ARBA" id="ARBA00022475"/>
    </source>
</evidence>
<name>A0A0R0ARN6_9GAMM</name>
<proteinExistence type="predicted"/>
<dbReference type="Pfam" id="PF03899">
    <property type="entry name" value="ATP-synt_I"/>
    <property type="match status" value="1"/>
</dbReference>
<feature type="transmembrane region" description="Helical" evidence="6">
    <location>
        <begin position="28"/>
        <end position="50"/>
    </location>
</feature>
<feature type="transmembrane region" description="Helical" evidence="6">
    <location>
        <begin position="62"/>
        <end position="85"/>
    </location>
</feature>
<evidence type="ECO:0000256" key="4">
    <source>
        <dbReference type="ARBA" id="ARBA00022989"/>
    </source>
</evidence>
<dbReference type="Proteomes" id="UP000051802">
    <property type="component" value="Unassembled WGS sequence"/>
</dbReference>
<comment type="caution">
    <text evidence="7">The sequence shown here is derived from an EMBL/GenBank/DDBJ whole genome shotgun (WGS) entry which is preliminary data.</text>
</comment>
<evidence type="ECO:0000313" key="8">
    <source>
        <dbReference type="Proteomes" id="UP000051802"/>
    </source>
</evidence>
<dbReference type="EMBL" id="LLXU01000074">
    <property type="protein sequence ID" value="KRG43668.1"/>
    <property type="molecule type" value="Genomic_DNA"/>
</dbReference>
<feature type="transmembrane region" description="Helical" evidence="6">
    <location>
        <begin position="5"/>
        <end position="22"/>
    </location>
</feature>
<keyword evidence="3 6" id="KW-0812">Transmembrane</keyword>
<keyword evidence="2" id="KW-1003">Cell membrane</keyword>
<evidence type="ECO:0000256" key="6">
    <source>
        <dbReference type="SAM" id="Phobius"/>
    </source>
</evidence>
<keyword evidence="8" id="KW-1185">Reference proteome</keyword>
<organism evidence="7 8">
    <name type="scientific">Stenotrophomonas panacihumi</name>
    <dbReference type="NCBI Taxonomy" id="676599"/>
    <lineage>
        <taxon>Bacteria</taxon>
        <taxon>Pseudomonadati</taxon>
        <taxon>Pseudomonadota</taxon>
        <taxon>Gammaproteobacteria</taxon>
        <taxon>Lysobacterales</taxon>
        <taxon>Lysobacteraceae</taxon>
        <taxon>Stenotrophomonas</taxon>
    </lineage>
</organism>
<sequence>MLRAALYPLLAVVVAAAGFYLLSGLKQALAVLLTGLATVAGGWLAARTALGGGVQAAGAAMARLILAMVFKWVLVIAALVLGFGLWRLPPLGLLAGIAIGLIFQVLALAKR</sequence>
<reference evidence="7 8" key="1">
    <citation type="submission" date="2015-10" db="EMBL/GenBank/DDBJ databases">
        <title>Genome sequencing and analysis of members of genus Stenotrophomonas.</title>
        <authorList>
            <person name="Patil P.P."/>
            <person name="Midha S."/>
            <person name="Patil P.B."/>
        </authorList>
    </citation>
    <scope>NUCLEOTIDE SEQUENCE [LARGE SCALE GENOMIC DNA]</scope>
    <source>
        <strain evidence="7 8">JCM 16536</strain>
    </source>
</reference>
<keyword evidence="5 6" id="KW-0472">Membrane</keyword>
<evidence type="ECO:0000313" key="7">
    <source>
        <dbReference type="EMBL" id="KRG43668.1"/>
    </source>
</evidence>
<comment type="subcellular location">
    <subcellularLocation>
        <location evidence="1">Cell membrane</location>
        <topology evidence="1">Multi-pass membrane protein</topology>
    </subcellularLocation>
</comment>
<evidence type="ECO:0008006" key="9">
    <source>
        <dbReference type="Google" id="ProtNLM"/>
    </source>
</evidence>
<dbReference type="STRING" id="676599.ARC20_09525"/>
<accession>A0A0R0ARN6</accession>
<keyword evidence="4 6" id="KW-1133">Transmembrane helix</keyword>
<evidence type="ECO:0000256" key="5">
    <source>
        <dbReference type="ARBA" id="ARBA00023136"/>
    </source>
</evidence>